<organism evidence="2 3">
    <name type="scientific">Cupriavidus taiwanensis</name>
    <dbReference type="NCBI Taxonomy" id="164546"/>
    <lineage>
        <taxon>Bacteria</taxon>
        <taxon>Pseudomonadati</taxon>
        <taxon>Pseudomonadota</taxon>
        <taxon>Betaproteobacteria</taxon>
        <taxon>Burkholderiales</taxon>
        <taxon>Burkholderiaceae</taxon>
        <taxon>Cupriavidus</taxon>
    </lineage>
</organism>
<reference evidence="2 3" key="1">
    <citation type="submission" date="2018-01" db="EMBL/GenBank/DDBJ databases">
        <authorList>
            <person name="Clerissi C."/>
        </authorList>
    </citation>
    <scope>NUCLEOTIDE SEQUENCE [LARGE SCALE GENOMIC DNA]</scope>
    <source>
        <strain evidence="2">Cupriavidus taiwanensis STM 6021</strain>
    </source>
</reference>
<accession>A0A7Z7JHX8</accession>
<sequence length="69" mass="7684">MMAAISKRERLLPFPGQDNTEKIPARNGRVILAGRECRNLLPMNITRTKAQPNMDGQHVMVGSSHSNVK</sequence>
<evidence type="ECO:0000313" key="3">
    <source>
        <dbReference type="Proteomes" id="UP000257139"/>
    </source>
</evidence>
<comment type="caution">
    <text evidence="2">The sequence shown here is derived from an EMBL/GenBank/DDBJ whole genome shotgun (WGS) entry which is preliminary data.</text>
</comment>
<dbReference type="AlphaFoldDB" id="A0A7Z7JHX8"/>
<dbReference type="Proteomes" id="UP000257139">
    <property type="component" value="Unassembled WGS sequence"/>
</dbReference>
<proteinExistence type="predicted"/>
<protein>
    <submittedName>
        <fullName evidence="2">Uncharacterized protein</fullName>
    </submittedName>
</protein>
<evidence type="ECO:0000256" key="1">
    <source>
        <dbReference type="SAM" id="MobiDB-lite"/>
    </source>
</evidence>
<feature type="compositionally biased region" description="Basic and acidic residues" evidence="1">
    <location>
        <begin position="1"/>
        <end position="11"/>
    </location>
</feature>
<dbReference type="EMBL" id="OGUU01000049">
    <property type="protein sequence ID" value="SPC25958.1"/>
    <property type="molecule type" value="Genomic_DNA"/>
</dbReference>
<evidence type="ECO:0000313" key="2">
    <source>
        <dbReference type="EMBL" id="SPC25958.1"/>
    </source>
</evidence>
<gene>
    <name evidence="2" type="ORF">CBM2594_U20145</name>
</gene>
<name>A0A7Z7JHX8_9BURK</name>
<feature type="region of interest" description="Disordered" evidence="1">
    <location>
        <begin position="1"/>
        <end position="22"/>
    </location>
</feature>